<feature type="compositionally biased region" description="Basic and acidic residues" evidence="2">
    <location>
        <begin position="314"/>
        <end position="324"/>
    </location>
</feature>
<feature type="compositionally biased region" description="Basic and acidic residues" evidence="2">
    <location>
        <begin position="1"/>
        <end position="18"/>
    </location>
</feature>
<sequence>MGKVTSDEGKQDMKRSGAGERGQGMEEADLADKTEGKPSVPLIPVATTGPFPMIQDLTLDAHGYPQALSTCKVHESLFMLKAREMAMGDLWFAKTRQDCAEKWNPLVKTSGLLTECGTGHRMDFGDCQSVHNLLGLWDSQMDCSKICTTLRYLLLLYEKTGCRAALQAQWTNDRSNCKARNSVWPYVPMALFQNESVEEYLLLFALAFFTSKRGNNDYEDRPTPRTVAQWTNRLANYAEFRWNTLTRPIRSEGFQRLAQVCVLNAAAVTRKLPTLEAPYRLLPSTAIDKDGIPVRPDCSAFSLDEKRKRRRSHAVMERSQRPRVEVPSGVSKSMVEPAAPVELAPKLPSRPRSARRSPSPGVVTQDRSLVLAHVRLGMRVEDLEGQIREHQGQNRELQAQNQEMRDRLVTLEKHVANYPREDLLRELRRENEATAAQLEEMTRHVDSLWRWRKEWKSTDRRDSA</sequence>
<name>A0A6G0WL09_9STRA</name>
<dbReference type="AlphaFoldDB" id="A0A6G0WL09"/>
<evidence type="ECO:0000256" key="2">
    <source>
        <dbReference type="SAM" id="MobiDB-lite"/>
    </source>
</evidence>
<feature type="coiled-coil region" evidence="1">
    <location>
        <begin position="380"/>
        <end position="444"/>
    </location>
</feature>
<protein>
    <submittedName>
        <fullName evidence="3">Uncharacterized protein</fullName>
    </submittedName>
</protein>
<dbReference type="Proteomes" id="UP000481153">
    <property type="component" value="Unassembled WGS sequence"/>
</dbReference>
<gene>
    <name evidence="3" type="ORF">Ae201684_014060</name>
</gene>
<keyword evidence="4" id="KW-1185">Reference proteome</keyword>
<proteinExistence type="predicted"/>
<organism evidence="3 4">
    <name type="scientific">Aphanomyces euteiches</name>
    <dbReference type="NCBI Taxonomy" id="100861"/>
    <lineage>
        <taxon>Eukaryota</taxon>
        <taxon>Sar</taxon>
        <taxon>Stramenopiles</taxon>
        <taxon>Oomycota</taxon>
        <taxon>Saprolegniomycetes</taxon>
        <taxon>Saprolegniales</taxon>
        <taxon>Verrucalvaceae</taxon>
        <taxon>Aphanomyces</taxon>
    </lineage>
</organism>
<evidence type="ECO:0000256" key="1">
    <source>
        <dbReference type="SAM" id="Coils"/>
    </source>
</evidence>
<reference evidence="3 4" key="1">
    <citation type="submission" date="2019-07" db="EMBL/GenBank/DDBJ databases">
        <title>Genomics analysis of Aphanomyces spp. identifies a new class of oomycete effector associated with host adaptation.</title>
        <authorList>
            <person name="Gaulin E."/>
        </authorList>
    </citation>
    <scope>NUCLEOTIDE SEQUENCE [LARGE SCALE GENOMIC DNA]</scope>
    <source>
        <strain evidence="3 4">ATCC 201684</strain>
    </source>
</reference>
<feature type="region of interest" description="Disordered" evidence="2">
    <location>
        <begin position="305"/>
        <end position="365"/>
    </location>
</feature>
<feature type="region of interest" description="Disordered" evidence="2">
    <location>
        <begin position="1"/>
        <end position="43"/>
    </location>
</feature>
<accession>A0A6G0WL09</accession>
<comment type="caution">
    <text evidence="3">The sequence shown here is derived from an EMBL/GenBank/DDBJ whole genome shotgun (WGS) entry which is preliminary data.</text>
</comment>
<keyword evidence="1" id="KW-0175">Coiled coil</keyword>
<dbReference type="EMBL" id="VJMJ01000184">
    <property type="protein sequence ID" value="KAF0727948.1"/>
    <property type="molecule type" value="Genomic_DNA"/>
</dbReference>
<evidence type="ECO:0000313" key="3">
    <source>
        <dbReference type="EMBL" id="KAF0727948.1"/>
    </source>
</evidence>
<evidence type="ECO:0000313" key="4">
    <source>
        <dbReference type="Proteomes" id="UP000481153"/>
    </source>
</evidence>
<dbReference type="VEuPathDB" id="FungiDB:AeMF1_018051"/>